<gene>
    <name evidence="3" type="ORF">B9Q01_04465</name>
</gene>
<dbReference type="PANTHER" id="PTHR43796">
    <property type="entry name" value="CARBOXYNORSPERMIDINE SYNTHASE"/>
    <property type="match status" value="1"/>
</dbReference>
<dbReference type="EMBL" id="NEXC01000022">
    <property type="protein sequence ID" value="PSN83496.1"/>
    <property type="molecule type" value="Genomic_DNA"/>
</dbReference>
<dbReference type="InterPro" id="IPR005097">
    <property type="entry name" value="Sacchrp_dh_NADP-bd"/>
</dbReference>
<evidence type="ECO:0000313" key="3">
    <source>
        <dbReference type="EMBL" id="PSN83496.1"/>
    </source>
</evidence>
<dbReference type="SUPFAM" id="SSF51735">
    <property type="entry name" value="NAD(P)-binding Rossmann-fold domains"/>
    <property type="match status" value="1"/>
</dbReference>
<sequence length="410" mass="45333">MGCGAQGRVISTFLSRLPQCEKIILADIDAKALNNHATWLKSEKLVVKKLDASNIQEVANVAKNTDILINAVIPRFNLALMKAALVAGVHYIDLAFGPPYSNLEKELELNQSFKKEKVTALTGAGKSPGLTNILVAQALDQLDSIESVRIRVFGELRSSEPVMTWSPLTLIEDSSLPPTVFKDGKLIKVPPFSGEEDYIFPVENIGKRKVWYHEHEEPYMLSKTLGARGLKYCDFKMGGIDQIKALYELGLLNNKPIELGGSRITPQKIVAKLLPKPPSAKELIKKIEQGIITDSTGCSVVEVEGLKNDERLQITLWAIDPSIKDVITYYPVATDDSYVVGVSASLLALLITKMSVEPGVLTPELLPKKLREEFIGLLAMQKPPILIKGKRESWLSFNEKASKKEVRVYV</sequence>
<organism evidence="3 4">
    <name type="scientific">Candidatus Marsarchaeota G1 archaeon OSP_D</name>
    <dbReference type="NCBI Taxonomy" id="1978155"/>
    <lineage>
        <taxon>Archaea</taxon>
        <taxon>Candidatus Marsarchaeota</taxon>
        <taxon>Candidatus Marsarchaeota group 1</taxon>
    </lineage>
</organism>
<dbReference type="Gene3D" id="3.40.50.720">
    <property type="entry name" value="NAD(P)-binding Rossmann-like Domain"/>
    <property type="match status" value="1"/>
</dbReference>
<dbReference type="PANTHER" id="PTHR43796:SF2">
    <property type="entry name" value="CARBOXYNORSPERMIDINE SYNTHASE"/>
    <property type="match status" value="1"/>
</dbReference>
<evidence type="ECO:0008006" key="5">
    <source>
        <dbReference type="Google" id="ProtNLM"/>
    </source>
</evidence>
<dbReference type="Gene3D" id="3.30.360.10">
    <property type="entry name" value="Dihydrodipicolinate Reductase, domain 2"/>
    <property type="match status" value="1"/>
</dbReference>
<dbReference type="Pfam" id="PF03435">
    <property type="entry name" value="Sacchrp_dh_NADP"/>
    <property type="match status" value="1"/>
</dbReference>
<name>A0A2R6AAV4_9ARCH</name>
<dbReference type="InterPro" id="IPR036291">
    <property type="entry name" value="NAD(P)-bd_dom_sf"/>
</dbReference>
<dbReference type="Pfam" id="PF16653">
    <property type="entry name" value="Sacchrp_dh_C"/>
    <property type="match status" value="1"/>
</dbReference>
<evidence type="ECO:0000259" key="2">
    <source>
        <dbReference type="Pfam" id="PF16653"/>
    </source>
</evidence>
<dbReference type="InterPro" id="IPR032095">
    <property type="entry name" value="Sacchrp_dh-like_C"/>
</dbReference>
<dbReference type="AlphaFoldDB" id="A0A2R6AAV4"/>
<feature type="domain" description="Saccharopine dehydrogenase NADP binding" evidence="1">
    <location>
        <begin position="2"/>
        <end position="121"/>
    </location>
</feature>
<comment type="caution">
    <text evidence="3">The sequence shown here is derived from an EMBL/GenBank/DDBJ whole genome shotgun (WGS) entry which is preliminary data.</text>
</comment>
<reference evidence="3 4" key="1">
    <citation type="submission" date="2017-04" db="EMBL/GenBank/DDBJ databases">
        <title>Novel microbial lineages endemic to geothermal iron-oxide mats fill important gaps in the evolutionary history of Archaea.</title>
        <authorList>
            <person name="Jay Z.J."/>
            <person name="Beam J.P."/>
            <person name="Dlakic M."/>
            <person name="Rusch D.B."/>
            <person name="Kozubal M.A."/>
            <person name="Inskeep W.P."/>
        </authorList>
    </citation>
    <scope>NUCLEOTIDE SEQUENCE [LARGE SCALE GENOMIC DNA]</scope>
    <source>
        <strain evidence="3">OSP_D</strain>
    </source>
</reference>
<accession>A0A2R6AAV4</accession>
<protein>
    <recommendedName>
        <fullName evidence="5">Saccharopine dehydrogenase NADP binding domain-containing protein</fullName>
    </recommendedName>
</protein>
<evidence type="ECO:0000313" key="4">
    <source>
        <dbReference type="Proteomes" id="UP000240880"/>
    </source>
</evidence>
<dbReference type="SUPFAM" id="SSF55347">
    <property type="entry name" value="Glyceraldehyde-3-phosphate dehydrogenase-like, C-terminal domain"/>
    <property type="match status" value="1"/>
</dbReference>
<feature type="domain" description="Saccharopine dehydrogenase-like C-terminal" evidence="2">
    <location>
        <begin position="125"/>
        <end position="379"/>
    </location>
</feature>
<proteinExistence type="predicted"/>
<evidence type="ECO:0000259" key="1">
    <source>
        <dbReference type="Pfam" id="PF03435"/>
    </source>
</evidence>
<dbReference type="Proteomes" id="UP000240880">
    <property type="component" value="Unassembled WGS sequence"/>
</dbReference>